<dbReference type="PROSITE" id="PS50913">
    <property type="entry name" value="GRIP"/>
    <property type="match status" value="1"/>
</dbReference>
<dbReference type="GO" id="GO:0005794">
    <property type="term" value="C:Golgi apparatus"/>
    <property type="evidence" value="ECO:0007669"/>
    <property type="project" value="UniProtKB-SubCell"/>
</dbReference>
<gene>
    <name evidence="6" type="ORF">MEQU1_001904</name>
</gene>
<dbReference type="InterPro" id="IPR000237">
    <property type="entry name" value="GRIP_dom"/>
</dbReference>
<dbReference type="Proteomes" id="UP001214415">
    <property type="component" value="Chromosome 3"/>
</dbReference>
<dbReference type="GO" id="GO:0006888">
    <property type="term" value="P:endoplasmic reticulum to Golgi vesicle-mediated transport"/>
    <property type="evidence" value="ECO:0007669"/>
    <property type="project" value="TreeGrafter"/>
</dbReference>
<dbReference type="InterPro" id="IPR019459">
    <property type="entry name" value="GRAB"/>
</dbReference>
<feature type="region of interest" description="Disordered" evidence="4">
    <location>
        <begin position="129"/>
        <end position="159"/>
    </location>
</feature>
<accession>A0AAF0EER1</accession>
<dbReference type="PANTHER" id="PTHR18921">
    <property type="entry name" value="MYOSIN HEAVY CHAIN - RELATED"/>
    <property type="match status" value="1"/>
</dbReference>
<dbReference type="GO" id="GO:0031267">
    <property type="term" value="F:small GTPase binding"/>
    <property type="evidence" value="ECO:0007669"/>
    <property type="project" value="TreeGrafter"/>
</dbReference>
<keyword evidence="3" id="KW-0175">Coiled coil</keyword>
<feature type="region of interest" description="Disordered" evidence="4">
    <location>
        <begin position="1"/>
        <end position="37"/>
    </location>
</feature>
<dbReference type="InterPro" id="IPR029033">
    <property type="entry name" value="His_PPase_superfam"/>
</dbReference>
<organism evidence="6 7">
    <name type="scientific">Malassezia equina</name>
    <dbReference type="NCBI Taxonomy" id="1381935"/>
    <lineage>
        <taxon>Eukaryota</taxon>
        <taxon>Fungi</taxon>
        <taxon>Dikarya</taxon>
        <taxon>Basidiomycota</taxon>
        <taxon>Ustilaginomycotina</taxon>
        <taxon>Malasseziomycetes</taxon>
        <taxon>Malasseziales</taxon>
        <taxon>Malasseziaceae</taxon>
        <taxon>Malassezia</taxon>
    </lineage>
</organism>
<keyword evidence="7" id="KW-1185">Reference proteome</keyword>
<evidence type="ECO:0000313" key="7">
    <source>
        <dbReference type="Proteomes" id="UP001214415"/>
    </source>
</evidence>
<dbReference type="Gene3D" id="3.40.50.1240">
    <property type="entry name" value="Phosphoglycerate mutase-like"/>
    <property type="match status" value="1"/>
</dbReference>
<dbReference type="SUPFAM" id="SSF53254">
    <property type="entry name" value="Phosphoglycerate mutase-like"/>
    <property type="match status" value="1"/>
</dbReference>
<evidence type="ECO:0000313" key="6">
    <source>
        <dbReference type="EMBL" id="WFD23216.1"/>
    </source>
</evidence>
<dbReference type="EMBL" id="CP119902">
    <property type="protein sequence ID" value="WFD23216.1"/>
    <property type="molecule type" value="Genomic_DNA"/>
</dbReference>
<evidence type="ECO:0000256" key="4">
    <source>
        <dbReference type="SAM" id="MobiDB-lite"/>
    </source>
</evidence>
<sequence>MSGRFEAVHQEQQERALDAEARADTAESTVEAQDDAGSMGVQALLQELHLQDENALRDEFMRLQDERDSLEEQYQTLLSKVSQMRTTLGERLQQDAEELDRREQQIERLTSQVGELEATNARFQQELAGVQEQSTQQAAEVERLRRELDQPPPEDHTAELSRLHERCKSLQEMLDAHQVETQRWESVLVEERASKQTLESQRQQLEQQRAEAEERERQAQAVADQEKQVARQLQQALEELQYSQESDHQRMFDEMQQKAEAAESELENYKLRIEQMENHMEEANQAKDRCGSLEQEVKEKKLLIGKLRHEAVILNEHLTGALNRLRRDSADEQIDRRLMSNLILQFLGVPRADTRRYEILRLMASILQWNDAEREKAGLQRQSERSSSYNFLGLGGLLSPHPREPSQSEEKASGDEVRNWVQRPLEALQPPSAPQPTMRFSFVATALYLCTVAYAAVTVQKRHDDDHVPAKVFLIRHGEKVSDDSIGLSEAGKQRAQCIADLFSQDDKKVDAIITQDFKSDGSRIRPYETVKPLADRLGLTIDHHCDRDDDDCAADTVSDAADDGAKTILVCWEHDALSDIADQLGIDDLEYPDDRFDIVFQMYNGEMDAIYSEGCPTLDAQYQGWVGTRKDNLIDDDSWADGAGK</sequence>
<feature type="compositionally biased region" description="Basic and acidic residues" evidence="4">
    <location>
        <begin position="140"/>
        <end position="159"/>
    </location>
</feature>
<feature type="region of interest" description="Disordered" evidence="4">
    <location>
        <begin position="195"/>
        <end position="224"/>
    </location>
</feature>
<keyword evidence="2" id="KW-0333">Golgi apparatus</keyword>
<evidence type="ECO:0000256" key="1">
    <source>
        <dbReference type="ARBA" id="ARBA00004555"/>
    </source>
</evidence>
<evidence type="ECO:0000256" key="3">
    <source>
        <dbReference type="ARBA" id="ARBA00023054"/>
    </source>
</evidence>
<feature type="compositionally biased region" description="Basic and acidic residues" evidence="4">
    <location>
        <begin position="1"/>
        <end position="25"/>
    </location>
</feature>
<feature type="domain" description="GRIP" evidence="5">
    <location>
        <begin position="329"/>
        <end position="380"/>
    </location>
</feature>
<proteinExistence type="predicted"/>
<dbReference type="GO" id="GO:0007030">
    <property type="term" value="P:Golgi organization"/>
    <property type="evidence" value="ECO:0007669"/>
    <property type="project" value="TreeGrafter"/>
</dbReference>
<feature type="compositionally biased region" description="Basic and acidic residues" evidence="4">
    <location>
        <begin position="208"/>
        <end position="224"/>
    </location>
</feature>
<name>A0AAF0EER1_9BASI</name>
<evidence type="ECO:0000259" key="5">
    <source>
        <dbReference type="PROSITE" id="PS50913"/>
    </source>
</evidence>
<reference evidence="6" key="1">
    <citation type="submission" date="2023-03" db="EMBL/GenBank/DDBJ databases">
        <title>Mating type loci evolution in Malassezia.</title>
        <authorList>
            <person name="Coelho M.A."/>
        </authorList>
    </citation>
    <scope>NUCLEOTIDE SEQUENCE</scope>
    <source>
        <strain evidence="6">CBS 12830</strain>
    </source>
</reference>
<dbReference type="AlphaFoldDB" id="A0AAF0EER1"/>
<evidence type="ECO:0000256" key="2">
    <source>
        <dbReference type="ARBA" id="ARBA00023034"/>
    </source>
</evidence>
<dbReference type="PANTHER" id="PTHR18921:SF2">
    <property type="entry name" value="THYROID RECEPTOR-INTERACTING PROTEIN 11"/>
    <property type="match status" value="1"/>
</dbReference>
<dbReference type="Pfam" id="PF10375">
    <property type="entry name" value="GRAB"/>
    <property type="match status" value="1"/>
</dbReference>
<protein>
    <recommendedName>
        <fullName evidence="5">GRIP domain-containing protein</fullName>
    </recommendedName>
</protein>
<comment type="subcellular location">
    <subcellularLocation>
        <location evidence="1">Golgi apparatus</location>
    </subcellularLocation>
</comment>